<evidence type="ECO:0000256" key="5">
    <source>
        <dbReference type="ARBA" id="ARBA00023163"/>
    </source>
</evidence>
<dbReference type="InterPro" id="IPR001867">
    <property type="entry name" value="OmpR/PhoB-type_DNA-bd"/>
</dbReference>
<evidence type="ECO:0000256" key="7">
    <source>
        <dbReference type="PROSITE-ProRule" id="PRU01091"/>
    </source>
</evidence>
<dbReference type="Gene3D" id="6.10.250.690">
    <property type="match status" value="1"/>
</dbReference>
<accession>A0A660L205</accession>
<dbReference type="SMART" id="SM00862">
    <property type="entry name" value="Trans_reg_C"/>
    <property type="match status" value="1"/>
</dbReference>
<evidence type="ECO:0000256" key="2">
    <source>
        <dbReference type="ARBA" id="ARBA00023012"/>
    </source>
</evidence>
<evidence type="ECO:0000259" key="8">
    <source>
        <dbReference type="PROSITE" id="PS50110"/>
    </source>
</evidence>
<evidence type="ECO:0000259" key="9">
    <source>
        <dbReference type="PROSITE" id="PS51755"/>
    </source>
</evidence>
<keyword evidence="11" id="KW-1185">Reference proteome</keyword>
<dbReference type="Gene3D" id="1.10.10.10">
    <property type="entry name" value="Winged helix-like DNA-binding domain superfamily/Winged helix DNA-binding domain"/>
    <property type="match status" value="1"/>
</dbReference>
<dbReference type="CDD" id="cd00383">
    <property type="entry name" value="trans_reg_C"/>
    <property type="match status" value="1"/>
</dbReference>
<evidence type="ECO:0000256" key="1">
    <source>
        <dbReference type="ARBA" id="ARBA00022553"/>
    </source>
</evidence>
<evidence type="ECO:0000256" key="3">
    <source>
        <dbReference type="ARBA" id="ARBA00023015"/>
    </source>
</evidence>
<dbReference type="GO" id="GO:0005829">
    <property type="term" value="C:cytosol"/>
    <property type="evidence" value="ECO:0007669"/>
    <property type="project" value="TreeGrafter"/>
</dbReference>
<evidence type="ECO:0000313" key="11">
    <source>
        <dbReference type="Proteomes" id="UP000278962"/>
    </source>
</evidence>
<dbReference type="SUPFAM" id="SSF46894">
    <property type="entry name" value="C-terminal effector domain of the bipartite response regulators"/>
    <property type="match status" value="1"/>
</dbReference>
<keyword evidence="2" id="KW-0902">Two-component regulatory system</keyword>
<dbReference type="GO" id="GO:0032993">
    <property type="term" value="C:protein-DNA complex"/>
    <property type="evidence" value="ECO:0007669"/>
    <property type="project" value="TreeGrafter"/>
</dbReference>
<dbReference type="Pfam" id="PF00486">
    <property type="entry name" value="Trans_reg_C"/>
    <property type="match status" value="1"/>
</dbReference>
<dbReference type="PANTHER" id="PTHR48111">
    <property type="entry name" value="REGULATOR OF RPOS"/>
    <property type="match status" value="1"/>
</dbReference>
<evidence type="ECO:0000256" key="6">
    <source>
        <dbReference type="PROSITE-ProRule" id="PRU00169"/>
    </source>
</evidence>
<dbReference type="PROSITE" id="PS50110">
    <property type="entry name" value="RESPONSE_REGULATORY"/>
    <property type="match status" value="1"/>
</dbReference>
<dbReference type="PANTHER" id="PTHR48111:SF22">
    <property type="entry name" value="REGULATOR OF RPOS"/>
    <property type="match status" value="1"/>
</dbReference>
<dbReference type="InterPro" id="IPR016032">
    <property type="entry name" value="Sig_transdc_resp-reg_C-effctor"/>
</dbReference>
<dbReference type="AlphaFoldDB" id="A0A660L205"/>
<keyword evidence="3" id="KW-0805">Transcription regulation</keyword>
<dbReference type="PROSITE" id="PS51755">
    <property type="entry name" value="OMPR_PHOB"/>
    <property type="match status" value="1"/>
</dbReference>
<comment type="caution">
    <text evidence="10">The sequence shown here is derived from an EMBL/GenBank/DDBJ whole genome shotgun (WGS) entry which is preliminary data.</text>
</comment>
<dbReference type="GO" id="GO:0006355">
    <property type="term" value="P:regulation of DNA-templated transcription"/>
    <property type="evidence" value="ECO:0007669"/>
    <property type="project" value="InterPro"/>
</dbReference>
<feature type="modified residue" description="4-aspartylphosphate" evidence="6">
    <location>
        <position position="52"/>
    </location>
</feature>
<feature type="DNA-binding region" description="OmpR/PhoB-type" evidence="7">
    <location>
        <begin position="124"/>
        <end position="219"/>
    </location>
</feature>
<dbReference type="InterPro" id="IPR039420">
    <property type="entry name" value="WalR-like"/>
</dbReference>
<evidence type="ECO:0000256" key="4">
    <source>
        <dbReference type="ARBA" id="ARBA00023125"/>
    </source>
</evidence>
<reference evidence="10 11" key="1">
    <citation type="submission" date="2018-10" db="EMBL/GenBank/DDBJ databases">
        <title>Genomic Encyclopedia of Archaeal and Bacterial Type Strains, Phase II (KMG-II): from individual species to whole genera.</title>
        <authorList>
            <person name="Goeker M."/>
        </authorList>
    </citation>
    <scope>NUCLEOTIDE SEQUENCE [LARGE SCALE GENOMIC DNA]</scope>
    <source>
        <strain evidence="10 11">DSM 14954</strain>
    </source>
</reference>
<organism evidence="10 11">
    <name type="scientific">Solirubrobacter pauli</name>
    <dbReference type="NCBI Taxonomy" id="166793"/>
    <lineage>
        <taxon>Bacteria</taxon>
        <taxon>Bacillati</taxon>
        <taxon>Actinomycetota</taxon>
        <taxon>Thermoleophilia</taxon>
        <taxon>Solirubrobacterales</taxon>
        <taxon>Solirubrobacteraceae</taxon>
        <taxon>Solirubrobacter</taxon>
    </lineage>
</organism>
<proteinExistence type="predicted"/>
<dbReference type="SUPFAM" id="SSF52172">
    <property type="entry name" value="CheY-like"/>
    <property type="match status" value="1"/>
</dbReference>
<gene>
    <name evidence="10" type="ORF">C8N24_5366</name>
</gene>
<dbReference type="InterPro" id="IPR036388">
    <property type="entry name" value="WH-like_DNA-bd_sf"/>
</dbReference>
<dbReference type="GO" id="GO:0000156">
    <property type="term" value="F:phosphorelay response regulator activity"/>
    <property type="evidence" value="ECO:0007669"/>
    <property type="project" value="TreeGrafter"/>
</dbReference>
<dbReference type="RefSeq" id="WP_121255813.1">
    <property type="nucleotide sequence ID" value="NZ_RBIL01000002.1"/>
</dbReference>
<keyword evidence="4 7" id="KW-0238">DNA-binding</keyword>
<dbReference type="EMBL" id="RBIL01000002">
    <property type="protein sequence ID" value="RKQ87345.1"/>
    <property type="molecule type" value="Genomic_DNA"/>
</dbReference>
<keyword evidence="1 6" id="KW-0597">Phosphoprotein</keyword>
<dbReference type="GO" id="GO:0000976">
    <property type="term" value="F:transcription cis-regulatory region binding"/>
    <property type="evidence" value="ECO:0007669"/>
    <property type="project" value="TreeGrafter"/>
</dbReference>
<dbReference type="Proteomes" id="UP000278962">
    <property type="component" value="Unassembled WGS sequence"/>
</dbReference>
<protein>
    <submittedName>
        <fullName evidence="10">Two-component system response regulator MprA</fullName>
    </submittedName>
</protein>
<dbReference type="OrthoDB" id="5243430at2"/>
<evidence type="ECO:0000313" key="10">
    <source>
        <dbReference type="EMBL" id="RKQ87345.1"/>
    </source>
</evidence>
<feature type="domain" description="Response regulatory" evidence="8">
    <location>
        <begin position="3"/>
        <end position="117"/>
    </location>
</feature>
<feature type="domain" description="OmpR/PhoB-type" evidence="9">
    <location>
        <begin position="124"/>
        <end position="219"/>
    </location>
</feature>
<dbReference type="FunFam" id="3.40.50.2300:FF:000001">
    <property type="entry name" value="DNA-binding response regulator PhoB"/>
    <property type="match status" value="1"/>
</dbReference>
<dbReference type="InterPro" id="IPR001789">
    <property type="entry name" value="Sig_transdc_resp-reg_receiver"/>
</dbReference>
<dbReference type="InterPro" id="IPR011006">
    <property type="entry name" value="CheY-like_superfamily"/>
</dbReference>
<name>A0A660L205_9ACTN</name>
<sequence length="221" mass="23947">MAALLLVDDDPPIRRMLERTLAAEGYAVEAAADGGAALAAVERNLPDAIVLDVTMPGIDGLAVTRRLRAKGLRVPILLLTARDAVAERVAGLDAGADDYLVKPFDPDELSARVRALLRRNAPPSDGDALAFADVTLVEGIARRAGHDLELTRREAELLELLLRNARSVVTRELALEEVWGGEHEATPNAVDRYVGYLRRKLGDPPLIHTVRGVGFRLDREG</sequence>
<dbReference type="SMART" id="SM00448">
    <property type="entry name" value="REC"/>
    <property type="match status" value="1"/>
</dbReference>
<dbReference type="Gene3D" id="3.40.50.2300">
    <property type="match status" value="1"/>
</dbReference>
<dbReference type="Pfam" id="PF00072">
    <property type="entry name" value="Response_reg"/>
    <property type="match status" value="1"/>
</dbReference>
<keyword evidence="5" id="KW-0804">Transcription</keyword>